<reference evidence="15" key="1">
    <citation type="submission" date="2020-02" db="EMBL/GenBank/DDBJ databases">
        <authorList>
            <person name="Meier V. D."/>
        </authorList>
    </citation>
    <scope>NUCLEOTIDE SEQUENCE</scope>
    <source>
        <strain evidence="15">AVDCRST_MAG13</strain>
    </source>
</reference>
<dbReference type="EMBL" id="CADCVO010000215">
    <property type="protein sequence ID" value="CAA9484389.1"/>
    <property type="molecule type" value="Genomic_DNA"/>
</dbReference>
<comment type="pathway">
    <text evidence="1 11">Glycerolipid metabolism; triacylglycerol biosynthesis.</text>
</comment>
<dbReference type="Gene3D" id="3.30.559.10">
    <property type="entry name" value="Chloramphenicol acetyltransferase-like domain"/>
    <property type="match status" value="1"/>
</dbReference>
<name>A0A6J4RXE1_9ACTN</name>
<evidence type="ECO:0000256" key="10">
    <source>
        <dbReference type="ARBA" id="ARBA00048109"/>
    </source>
</evidence>
<evidence type="ECO:0000256" key="2">
    <source>
        <dbReference type="ARBA" id="ARBA00005189"/>
    </source>
</evidence>
<dbReference type="PANTHER" id="PTHR31650">
    <property type="entry name" value="O-ACYLTRANSFERASE (WSD1-LIKE) FAMILY PROTEIN"/>
    <property type="match status" value="1"/>
</dbReference>
<dbReference type="NCBIfam" id="TIGR02946">
    <property type="entry name" value="acyl_WS_DGAT"/>
    <property type="match status" value="1"/>
</dbReference>
<evidence type="ECO:0000256" key="1">
    <source>
        <dbReference type="ARBA" id="ARBA00004771"/>
    </source>
</evidence>
<evidence type="ECO:0000256" key="5">
    <source>
        <dbReference type="ARBA" id="ARBA00022516"/>
    </source>
</evidence>
<dbReference type="InterPro" id="IPR029787">
    <property type="entry name" value="Nucleotide_cyclase"/>
</dbReference>
<feature type="domain" description="O-acyltransferase WSD1-like N-terminal" evidence="13">
    <location>
        <begin position="9"/>
        <end position="274"/>
    </location>
</feature>
<dbReference type="SUPFAM" id="SSF52777">
    <property type="entry name" value="CoA-dependent acyltransferases"/>
    <property type="match status" value="1"/>
</dbReference>
<evidence type="ECO:0000256" key="8">
    <source>
        <dbReference type="ARBA" id="ARBA00023098"/>
    </source>
</evidence>
<dbReference type="InterPro" id="IPR014292">
    <property type="entry name" value="Acyl_transf_WS/DGAT"/>
</dbReference>
<keyword evidence="9 11" id="KW-0012">Acyltransferase</keyword>
<comment type="similarity">
    <text evidence="3 11">Belongs to the long-chain O-acyltransferase family.</text>
</comment>
<accession>A0A6J4RXE1</accession>
<dbReference type="InterPro" id="IPR009721">
    <property type="entry name" value="O-acyltransferase_WSD1_C"/>
</dbReference>
<dbReference type="InterPro" id="IPR004255">
    <property type="entry name" value="O-acyltransferase_WSD1_N"/>
</dbReference>
<keyword evidence="7 11" id="KW-0319">Glycerol metabolism</keyword>
<dbReference type="GO" id="GO:0004144">
    <property type="term" value="F:diacylglycerol O-acyltransferase activity"/>
    <property type="evidence" value="ECO:0007669"/>
    <property type="project" value="UniProtKB-EC"/>
</dbReference>
<evidence type="ECO:0000259" key="13">
    <source>
        <dbReference type="Pfam" id="PF03007"/>
    </source>
</evidence>
<dbReference type="GO" id="GO:0071731">
    <property type="term" value="P:response to nitric oxide"/>
    <property type="evidence" value="ECO:0007669"/>
    <property type="project" value="TreeGrafter"/>
</dbReference>
<sequence length="490" mass="53059">MAQQHFDRLSALDASFLAQEGPSSHMHVGGVTLFEGPAPSYEEVLDQVRGRLHLVPRYRQRLTFPRFESGRPLWVDDPSFHLEYHVRQTALPRPGAEDQLMALTARIFSQPLDRSKPLWELWMVEGVGGGRWALLSKNHHALIDGISGVDLVTVLFDLAPVPQPVPHPDAPWTPEPEPGAATVLASGALGAVRAGLRATTRAVEAVGRPGAALAATAEAGQGLGELAWAILNPAPATPLNVEIGPHRRFVGVRNDLDRFKEVKDQFGGTVNDVVLTVVSGALRGWLGSRGVRTEGLELRALVPVSIRTTDQHHQLGNRIVAMRGPLPVYIDDPVARLVTVSRAMQGLKESKQAVGAKMLTRAQAFAPPTILAQASRLNFSTRLFNLIVTNVPGPQFPLYVRGRELQDVFPVAFLPKGHALAVAIMSYHGRMNFGLLADYDAVPDLEDIGRGIEDALAELVALARTARAAAERSGREGARLNGHGPERPSE</sequence>
<feature type="domain" description="O-acyltransferase WSD1 C-terminal" evidence="14">
    <location>
        <begin position="316"/>
        <end position="459"/>
    </location>
</feature>
<evidence type="ECO:0000256" key="11">
    <source>
        <dbReference type="RuleBase" id="RU361241"/>
    </source>
</evidence>
<evidence type="ECO:0000259" key="14">
    <source>
        <dbReference type="Pfam" id="PF06974"/>
    </source>
</evidence>
<feature type="region of interest" description="Disordered" evidence="12">
    <location>
        <begin position="469"/>
        <end position="490"/>
    </location>
</feature>
<evidence type="ECO:0000256" key="9">
    <source>
        <dbReference type="ARBA" id="ARBA00023315"/>
    </source>
</evidence>
<evidence type="ECO:0000256" key="3">
    <source>
        <dbReference type="ARBA" id="ARBA00009587"/>
    </source>
</evidence>
<evidence type="ECO:0000256" key="12">
    <source>
        <dbReference type="SAM" id="MobiDB-lite"/>
    </source>
</evidence>
<feature type="non-terminal residue" evidence="15">
    <location>
        <position position="490"/>
    </location>
</feature>
<comment type="pathway">
    <text evidence="2">Lipid metabolism.</text>
</comment>
<evidence type="ECO:0000256" key="6">
    <source>
        <dbReference type="ARBA" id="ARBA00022679"/>
    </source>
</evidence>
<evidence type="ECO:0000256" key="4">
    <source>
        <dbReference type="ARBA" id="ARBA00013244"/>
    </source>
</evidence>
<dbReference type="PANTHER" id="PTHR31650:SF1">
    <property type="entry name" value="WAX ESTER SYNTHASE_DIACYLGLYCEROL ACYLTRANSFERASE 4-RELATED"/>
    <property type="match status" value="1"/>
</dbReference>
<proteinExistence type="inferred from homology"/>
<protein>
    <recommendedName>
        <fullName evidence="4 11">Diacylglycerol O-acyltransferase</fullName>
        <ecNumber evidence="4 11">2.3.1.20</ecNumber>
    </recommendedName>
</protein>
<dbReference type="GO" id="GO:0051701">
    <property type="term" value="P:biological process involved in interaction with host"/>
    <property type="evidence" value="ECO:0007669"/>
    <property type="project" value="TreeGrafter"/>
</dbReference>
<gene>
    <name evidence="15" type="ORF">AVDCRST_MAG13-1357</name>
</gene>
<organism evidence="15">
    <name type="scientific">uncultured Solirubrobacteraceae bacterium</name>
    <dbReference type="NCBI Taxonomy" id="1162706"/>
    <lineage>
        <taxon>Bacteria</taxon>
        <taxon>Bacillati</taxon>
        <taxon>Actinomycetota</taxon>
        <taxon>Thermoleophilia</taxon>
        <taxon>Solirubrobacterales</taxon>
        <taxon>Solirubrobacteraceae</taxon>
        <taxon>environmental samples</taxon>
    </lineage>
</organism>
<dbReference type="EC" id="2.3.1.20" evidence="4 11"/>
<dbReference type="GO" id="GO:0019432">
    <property type="term" value="P:triglyceride biosynthetic process"/>
    <property type="evidence" value="ECO:0007669"/>
    <property type="project" value="UniProtKB-UniPathway"/>
</dbReference>
<dbReference type="GO" id="GO:0006071">
    <property type="term" value="P:glycerol metabolic process"/>
    <property type="evidence" value="ECO:0007669"/>
    <property type="project" value="UniProtKB-KW"/>
</dbReference>
<dbReference type="GO" id="GO:0005886">
    <property type="term" value="C:plasma membrane"/>
    <property type="evidence" value="ECO:0007669"/>
    <property type="project" value="TreeGrafter"/>
</dbReference>
<keyword evidence="5 11" id="KW-0444">Lipid biosynthesis</keyword>
<evidence type="ECO:0000256" key="7">
    <source>
        <dbReference type="ARBA" id="ARBA00022798"/>
    </source>
</evidence>
<dbReference type="Pfam" id="PF03007">
    <property type="entry name" value="WS_DGAT_cat"/>
    <property type="match status" value="1"/>
</dbReference>
<keyword evidence="6 11" id="KW-0808">Transferase</keyword>
<dbReference type="UniPathway" id="UPA00282"/>
<dbReference type="InterPro" id="IPR045034">
    <property type="entry name" value="O-acyltransferase_WSD1-like"/>
</dbReference>
<dbReference type="GO" id="GO:0001666">
    <property type="term" value="P:response to hypoxia"/>
    <property type="evidence" value="ECO:0007669"/>
    <property type="project" value="TreeGrafter"/>
</dbReference>
<dbReference type="InterPro" id="IPR023213">
    <property type="entry name" value="CAT-like_dom_sf"/>
</dbReference>
<evidence type="ECO:0000313" key="15">
    <source>
        <dbReference type="EMBL" id="CAA9484389.1"/>
    </source>
</evidence>
<keyword evidence="8 11" id="KW-0443">Lipid metabolism</keyword>
<comment type="catalytic activity">
    <reaction evidence="10 11">
        <text>an acyl-CoA + a 1,2-diacyl-sn-glycerol = a triacyl-sn-glycerol + CoA</text>
        <dbReference type="Rhea" id="RHEA:10868"/>
        <dbReference type="ChEBI" id="CHEBI:17815"/>
        <dbReference type="ChEBI" id="CHEBI:57287"/>
        <dbReference type="ChEBI" id="CHEBI:58342"/>
        <dbReference type="ChEBI" id="CHEBI:64615"/>
        <dbReference type="EC" id="2.3.1.20"/>
    </reaction>
</comment>
<dbReference type="Pfam" id="PF06974">
    <property type="entry name" value="WS_DGAT_C"/>
    <property type="match status" value="1"/>
</dbReference>
<dbReference type="SUPFAM" id="SSF55073">
    <property type="entry name" value="Nucleotide cyclase"/>
    <property type="match status" value="1"/>
</dbReference>
<dbReference type="AlphaFoldDB" id="A0A6J4RXE1"/>